<dbReference type="Gene3D" id="3.40.50.620">
    <property type="entry name" value="HUPs"/>
    <property type="match status" value="1"/>
</dbReference>
<dbReference type="InterPro" id="IPR006016">
    <property type="entry name" value="UspA"/>
</dbReference>
<dbReference type="PRINTS" id="PR01438">
    <property type="entry name" value="UNVRSLSTRESS"/>
</dbReference>
<dbReference type="CDD" id="cd00293">
    <property type="entry name" value="USP-like"/>
    <property type="match status" value="1"/>
</dbReference>
<dbReference type="EMBL" id="LFVU01000026">
    <property type="protein sequence ID" value="KMT21889.1"/>
    <property type="molecule type" value="Genomic_DNA"/>
</dbReference>
<dbReference type="InterPro" id="IPR006015">
    <property type="entry name" value="Universal_stress_UspA"/>
</dbReference>
<dbReference type="RefSeq" id="WP_048570536.1">
    <property type="nucleotide sequence ID" value="NZ_LFVU01000026.1"/>
</dbReference>
<sequence>MKIKNILIPLDESEKTLESVNTVKSLFNHQEVVIHVVHVVNRYKIALSEPSNPHEDQLKSLNILNKAEKMLSGYKVNKITQIATELSIAMDILKVINENNIDAVFMTKTGKGFFDKYIIGSETSRLLKISPVPVIVTP</sequence>
<organism evidence="3 4">
    <name type="scientific">Clostridium cylindrosporum DSM 605</name>
    <dbReference type="NCBI Taxonomy" id="1121307"/>
    <lineage>
        <taxon>Bacteria</taxon>
        <taxon>Bacillati</taxon>
        <taxon>Bacillota</taxon>
        <taxon>Clostridia</taxon>
        <taxon>Eubacteriales</taxon>
        <taxon>Clostridiaceae</taxon>
        <taxon>Clostridium</taxon>
    </lineage>
</organism>
<evidence type="ECO:0000256" key="1">
    <source>
        <dbReference type="ARBA" id="ARBA00008791"/>
    </source>
</evidence>
<accession>A0A0J8DC56</accession>
<keyword evidence="4" id="KW-1185">Reference proteome</keyword>
<name>A0A0J8DC56_CLOCY</name>
<dbReference type="PANTHER" id="PTHR46268">
    <property type="entry name" value="STRESS RESPONSE PROTEIN NHAX"/>
    <property type="match status" value="1"/>
</dbReference>
<dbReference type="STRING" id="1121307.CLCY_3c01600"/>
<gene>
    <name evidence="3" type="ORF">CLCY_3c01600</name>
</gene>
<feature type="domain" description="UspA" evidence="2">
    <location>
        <begin position="3"/>
        <end position="138"/>
    </location>
</feature>
<dbReference type="AlphaFoldDB" id="A0A0J8DC56"/>
<dbReference type="SUPFAM" id="SSF52402">
    <property type="entry name" value="Adenine nucleotide alpha hydrolases-like"/>
    <property type="match status" value="1"/>
</dbReference>
<comment type="similarity">
    <text evidence="1">Belongs to the universal stress protein A family.</text>
</comment>
<dbReference type="PATRIC" id="fig|1121307.3.peg.1513"/>
<dbReference type="OrthoDB" id="9794782at2"/>
<evidence type="ECO:0000313" key="3">
    <source>
        <dbReference type="EMBL" id="KMT21889.1"/>
    </source>
</evidence>
<dbReference type="PANTHER" id="PTHR46268:SF6">
    <property type="entry name" value="UNIVERSAL STRESS PROTEIN UP12"/>
    <property type="match status" value="1"/>
</dbReference>
<proteinExistence type="inferred from homology"/>
<evidence type="ECO:0000259" key="2">
    <source>
        <dbReference type="Pfam" id="PF00582"/>
    </source>
</evidence>
<reference evidence="3 4" key="1">
    <citation type="submission" date="2015-06" db="EMBL/GenBank/DDBJ databases">
        <title>Draft genome sequence of the purine-degrading Clostridium cylindrosporum HC-1 (DSM 605).</title>
        <authorList>
            <person name="Poehlein A."/>
            <person name="Schiel-Bengelsdorf B."/>
            <person name="Bengelsdorf F."/>
            <person name="Daniel R."/>
            <person name="Duerre P."/>
        </authorList>
    </citation>
    <scope>NUCLEOTIDE SEQUENCE [LARGE SCALE GENOMIC DNA]</scope>
    <source>
        <strain evidence="3 4">DSM 605</strain>
    </source>
</reference>
<dbReference type="Pfam" id="PF00582">
    <property type="entry name" value="Usp"/>
    <property type="match status" value="1"/>
</dbReference>
<comment type="caution">
    <text evidence="3">The sequence shown here is derived from an EMBL/GenBank/DDBJ whole genome shotgun (WGS) entry which is preliminary data.</text>
</comment>
<evidence type="ECO:0000313" key="4">
    <source>
        <dbReference type="Proteomes" id="UP000036756"/>
    </source>
</evidence>
<dbReference type="InterPro" id="IPR014729">
    <property type="entry name" value="Rossmann-like_a/b/a_fold"/>
</dbReference>
<protein>
    <recommendedName>
        <fullName evidence="2">UspA domain-containing protein</fullName>
    </recommendedName>
</protein>
<dbReference type="Proteomes" id="UP000036756">
    <property type="component" value="Unassembled WGS sequence"/>
</dbReference>